<evidence type="ECO:0000313" key="2">
    <source>
        <dbReference type="Proteomes" id="UP001222027"/>
    </source>
</evidence>
<dbReference type="EMBL" id="JAQQAF010000008">
    <property type="protein sequence ID" value="KAJ8467041.1"/>
    <property type="molecule type" value="Genomic_DNA"/>
</dbReference>
<organism evidence="1 2">
    <name type="scientific">Ensete ventricosum</name>
    <name type="common">Abyssinian banana</name>
    <name type="synonym">Musa ensete</name>
    <dbReference type="NCBI Taxonomy" id="4639"/>
    <lineage>
        <taxon>Eukaryota</taxon>
        <taxon>Viridiplantae</taxon>
        <taxon>Streptophyta</taxon>
        <taxon>Embryophyta</taxon>
        <taxon>Tracheophyta</taxon>
        <taxon>Spermatophyta</taxon>
        <taxon>Magnoliopsida</taxon>
        <taxon>Liliopsida</taxon>
        <taxon>Zingiberales</taxon>
        <taxon>Musaceae</taxon>
        <taxon>Ensete</taxon>
    </lineage>
</organism>
<dbReference type="Proteomes" id="UP001222027">
    <property type="component" value="Unassembled WGS sequence"/>
</dbReference>
<name>A0AAV8P694_ENSVE</name>
<proteinExistence type="predicted"/>
<reference evidence="1 2" key="1">
    <citation type="submission" date="2022-12" db="EMBL/GenBank/DDBJ databases">
        <title>Chromosome-scale assembly of the Ensete ventricosum genome.</title>
        <authorList>
            <person name="Dussert Y."/>
            <person name="Stocks J."/>
            <person name="Wendawek A."/>
            <person name="Woldeyes F."/>
            <person name="Nichols R.A."/>
            <person name="Borrell J.S."/>
        </authorList>
    </citation>
    <scope>NUCLEOTIDE SEQUENCE [LARGE SCALE GENOMIC DNA]</scope>
    <source>
        <strain evidence="2">cv. Maze</strain>
        <tissue evidence="1">Seeds</tissue>
    </source>
</reference>
<accession>A0AAV8P694</accession>
<dbReference type="AlphaFoldDB" id="A0AAV8P694"/>
<keyword evidence="2" id="KW-1185">Reference proteome</keyword>
<evidence type="ECO:0000313" key="1">
    <source>
        <dbReference type="EMBL" id="KAJ8467041.1"/>
    </source>
</evidence>
<protein>
    <submittedName>
        <fullName evidence="1">Uncharacterized protein</fullName>
    </submittedName>
</protein>
<sequence length="130" mass="15089">MESRRSAADRGGGDHLEAIRRVPKKKRRRIPYILKLRLICCVECPFQFDVEVPILEMVFMKIKTYHRDCLNMTMCRISVSILPVKIRLPGRGHLLIMIQGELCSGITNFYDLRIQEASDKSDAWLEVLAR</sequence>
<comment type="caution">
    <text evidence="1">The sequence shown here is derived from an EMBL/GenBank/DDBJ whole genome shotgun (WGS) entry which is preliminary data.</text>
</comment>
<gene>
    <name evidence="1" type="ORF">OPV22_029593</name>
</gene>